<feature type="non-terminal residue" evidence="1">
    <location>
        <position position="1"/>
    </location>
</feature>
<reference evidence="1" key="1">
    <citation type="submission" date="2014-05" db="EMBL/GenBank/DDBJ databases">
        <authorList>
            <person name="Chronopoulou M."/>
        </authorList>
    </citation>
    <scope>NUCLEOTIDE SEQUENCE</scope>
    <source>
        <tissue evidence="1">Whole organism</tissue>
    </source>
</reference>
<name>A0A0K2V5K2_LEPSM</name>
<dbReference type="EMBL" id="HACA01028051">
    <property type="protein sequence ID" value="CDW45412.1"/>
    <property type="molecule type" value="Transcribed_RNA"/>
</dbReference>
<sequence>RPPAHQRKLNNDIQGTRWKSVKWFMCNKIEHFQSECPKDNIKQMLQGPIPLKKGLQLGDEKQEIVIQNAPLNSDITVQTISEFKGELEKHPLFIWTNIVHLSFKA</sequence>
<dbReference type="AlphaFoldDB" id="A0A0K2V5K2"/>
<proteinExistence type="predicted"/>
<evidence type="ECO:0000313" key="1">
    <source>
        <dbReference type="EMBL" id="CDW45412.1"/>
    </source>
</evidence>
<accession>A0A0K2V5K2</accession>
<organism evidence="1">
    <name type="scientific">Lepeophtheirus salmonis</name>
    <name type="common">Salmon louse</name>
    <name type="synonym">Caligus salmonis</name>
    <dbReference type="NCBI Taxonomy" id="72036"/>
    <lineage>
        <taxon>Eukaryota</taxon>
        <taxon>Metazoa</taxon>
        <taxon>Ecdysozoa</taxon>
        <taxon>Arthropoda</taxon>
        <taxon>Crustacea</taxon>
        <taxon>Multicrustacea</taxon>
        <taxon>Hexanauplia</taxon>
        <taxon>Copepoda</taxon>
        <taxon>Siphonostomatoida</taxon>
        <taxon>Caligidae</taxon>
        <taxon>Lepeophtheirus</taxon>
    </lineage>
</organism>
<protein>
    <submittedName>
        <fullName evidence="1">Uncharacterized protein</fullName>
    </submittedName>
</protein>